<evidence type="ECO:0000313" key="10">
    <source>
        <dbReference type="EMBL" id="AAG24953.1"/>
    </source>
</evidence>
<dbReference type="InterPro" id="IPR008929">
    <property type="entry name" value="Chondroitin_lyas"/>
</dbReference>
<dbReference type="SUPFAM" id="SSF74650">
    <property type="entry name" value="Galactose mutarotase-like"/>
    <property type="match status" value="1"/>
</dbReference>
<dbReference type="InterPro" id="IPR033803">
    <property type="entry name" value="CBD-like_Golvesin-Xly"/>
</dbReference>
<name>Q9F8Q9_9BACL</name>
<evidence type="ECO:0000259" key="8">
    <source>
        <dbReference type="Pfam" id="PF08124"/>
    </source>
</evidence>
<comment type="similarity">
    <text evidence="1">Belongs to the polysaccharide lyase 8 family.</text>
</comment>
<proteinExistence type="inferred from homology"/>
<evidence type="ECO:0000256" key="3">
    <source>
        <dbReference type="ARBA" id="ARBA00023239"/>
    </source>
</evidence>
<dbReference type="EMBL" id="AF242413">
    <property type="protein sequence ID" value="AAG24953.1"/>
    <property type="molecule type" value="Genomic_DNA"/>
</dbReference>
<dbReference type="SUPFAM" id="SSF49863">
    <property type="entry name" value="Hyaluronate lyase-like, C-terminal domain"/>
    <property type="match status" value="1"/>
</dbReference>
<feature type="active site" evidence="4">
    <location>
        <position position="319"/>
    </location>
</feature>
<feature type="domain" description="Polysaccharide lyase 8 N-terminal alpha-helical" evidence="8">
    <location>
        <begin position="47"/>
        <end position="359"/>
    </location>
</feature>
<evidence type="ECO:0000256" key="4">
    <source>
        <dbReference type="PIRSR" id="PIRSR638970-1"/>
    </source>
</evidence>
<feature type="domain" description="Polysaccharide lyase family 8 C-terminal" evidence="7">
    <location>
        <begin position="676"/>
        <end position="740"/>
    </location>
</feature>
<dbReference type="InterPro" id="IPR012970">
    <property type="entry name" value="Lyase_8_alpha_N"/>
</dbReference>
<evidence type="ECO:0000256" key="5">
    <source>
        <dbReference type="SAM" id="SignalP"/>
    </source>
</evidence>
<dbReference type="InterPro" id="IPR011071">
    <property type="entry name" value="Lyase_8-like_C"/>
</dbReference>
<feature type="active site" evidence="4">
    <location>
        <position position="265"/>
    </location>
</feature>
<dbReference type="PANTHER" id="PTHR38481:SF1">
    <property type="entry name" value="HYALURONATE LYASE"/>
    <property type="match status" value="1"/>
</dbReference>
<evidence type="ECO:0000256" key="1">
    <source>
        <dbReference type="ARBA" id="ARBA00006699"/>
    </source>
</evidence>
<reference evidence="10" key="2">
    <citation type="journal article" date="2000" name="Appl. Environ. Microbiol.">
        <title>A novel gene encoding xanthan lyase of Paenibacillus alginolyticus strain XL-1.</title>
        <authorList>
            <person name="Ruijssenaars H.J."/>
            <person name="Hartmans S."/>
            <person name="Verdoes J.C."/>
        </authorList>
    </citation>
    <scope>NUCLEOTIDE SEQUENCE</scope>
    <source>
        <strain evidence="10">XL-1</strain>
    </source>
</reference>
<dbReference type="GO" id="GO:0016837">
    <property type="term" value="F:carbon-oxygen lyase activity, acting on polysaccharides"/>
    <property type="evidence" value="ECO:0007669"/>
    <property type="project" value="UniProtKB-ARBA"/>
</dbReference>
<dbReference type="Pfam" id="PF02278">
    <property type="entry name" value="Lyase_8"/>
    <property type="match status" value="1"/>
</dbReference>
<keyword evidence="2 5" id="KW-0732">Signal</keyword>
<dbReference type="Gene3D" id="2.70.98.10">
    <property type="match status" value="1"/>
</dbReference>
<dbReference type="Gene3D" id="1.50.10.100">
    <property type="entry name" value="Chondroitin AC/alginate lyase"/>
    <property type="match status" value="1"/>
</dbReference>
<feature type="domain" description="Golvesin/Xly CBD-like" evidence="9">
    <location>
        <begin position="804"/>
        <end position="932"/>
    </location>
</feature>
<dbReference type="InterPro" id="IPR004103">
    <property type="entry name" value="Lyase_8_C"/>
</dbReference>
<dbReference type="Pfam" id="PF08124">
    <property type="entry name" value="Lyase_8_N"/>
    <property type="match status" value="1"/>
</dbReference>
<evidence type="ECO:0000256" key="2">
    <source>
        <dbReference type="ARBA" id="ARBA00022729"/>
    </source>
</evidence>
<dbReference type="InterPro" id="IPR003159">
    <property type="entry name" value="Lyase_8_central_dom"/>
</dbReference>
<dbReference type="GO" id="GO:0030246">
    <property type="term" value="F:carbohydrate binding"/>
    <property type="evidence" value="ECO:0007669"/>
    <property type="project" value="InterPro"/>
</dbReference>
<keyword evidence="3" id="KW-0456">Lyase</keyword>
<dbReference type="AlphaFoldDB" id="Q9F8Q9"/>
<protein>
    <submittedName>
        <fullName evidence="10">XalA</fullName>
    </submittedName>
</protein>
<organism evidence="10">
    <name type="scientific">Paenibacillus alginolyticus</name>
    <dbReference type="NCBI Taxonomy" id="59839"/>
    <lineage>
        <taxon>Bacteria</taxon>
        <taxon>Bacillati</taxon>
        <taxon>Bacillota</taxon>
        <taxon>Bacilli</taxon>
        <taxon>Bacillales</taxon>
        <taxon>Paenibacillaceae</taxon>
        <taxon>Paenibacillus</taxon>
    </lineage>
</organism>
<evidence type="ECO:0000259" key="6">
    <source>
        <dbReference type="Pfam" id="PF02278"/>
    </source>
</evidence>
<dbReference type="InterPro" id="IPR011013">
    <property type="entry name" value="Gal_mutarotase_sf_dom"/>
</dbReference>
<dbReference type="Pfam" id="PF02884">
    <property type="entry name" value="Lyase_8_C"/>
    <property type="match status" value="1"/>
</dbReference>
<reference evidence="10" key="1">
    <citation type="journal article" date="1999" name="Appl. Environ. Microbiol.">
        <title>A pyruvated mannose-specific xanthan lyase involved in xanthan degradation by Paenibacillus alginolyticus XL-1.</title>
        <authorList>
            <person name="Ruijssenaars H.J."/>
            <person name="de Bont J.A."/>
            <person name="Hartmans S."/>
        </authorList>
    </citation>
    <scope>NUCLEOTIDE SEQUENCE</scope>
    <source>
        <strain evidence="10">XL-1</strain>
    </source>
</reference>
<dbReference type="GO" id="GO:0005975">
    <property type="term" value="P:carbohydrate metabolic process"/>
    <property type="evidence" value="ECO:0007669"/>
    <property type="project" value="InterPro"/>
</dbReference>
<feature type="chain" id="PRO_5004328980" evidence="5">
    <location>
        <begin position="37"/>
        <end position="936"/>
    </location>
</feature>
<feature type="signal peptide" evidence="5">
    <location>
        <begin position="1"/>
        <end position="36"/>
    </location>
</feature>
<dbReference type="GO" id="GO:0005576">
    <property type="term" value="C:extracellular region"/>
    <property type="evidence" value="ECO:0007669"/>
    <property type="project" value="InterPro"/>
</dbReference>
<feature type="active site" evidence="4">
    <location>
        <position position="256"/>
    </location>
</feature>
<dbReference type="InterPro" id="IPR038970">
    <property type="entry name" value="Lyase_8"/>
</dbReference>
<dbReference type="CDD" id="cd14488">
    <property type="entry name" value="CBM6-CBM35-CBM36_like_2"/>
    <property type="match status" value="1"/>
</dbReference>
<dbReference type="PANTHER" id="PTHR38481">
    <property type="entry name" value="HYALURONATE LYASE"/>
    <property type="match status" value="1"/>
</dbReference>
<dbReference type="Gene3D" id="2.60.220.10">
    <property type="entry name" value="Polysaccharide lyase family 8-like, C-terminal"/>
    <property type="match status" value="1"/>
</dbReference>
<evidence type="ECO:0000259" key="7">
    <source>
        <dbReference type="Pfam" id="PF02884"/>
    </source>
</evidence>
<accession>Q9F8Q9</accession>
<dbReference type="CAZy" id="PL8">
    <property type="family name" value="Polysaccharide Lyase Family 8"/>
</dbReference>
<dbReference type="CDD" id="cd01083">
    <property type="entry name" value="GAG_Lyase"/>
    <property type="match status" value="1"/>
</dbReference>
<evidence type="ECO:0000259" key="9">
    <source>
        <dbReference type="Pfam" id="PF25275"/>
    </source>
</evidence>
<dbReference type="SUPFAM" id="SSF48230">
    <property type="entry name" value="Chondroitin AC/alginate lyase"/>
    <property type="match status" value="1"/>
</dbReference>
<dbReference type="InterPro" id="IPR014718">
    <property type="entry name" value="GH-type_carb-bd"/>
</dbReference>
<gene>
    <name evidence="10" type="primary">xalA</name>
</gene>
<dbReference type="Pfam" id="PF25275">
    <property type="entry name" value="Golvesin_C"/>
    <property type="match status" value="1"/>
</dbReference>
<sequence length="936" mass="100824">MSLSRSLARRNYVQVIVASLLSLVLLLSWLPTPANASDEYDTLRLKWRDMLIGGSSVSTSDPDVVTAITTLTAEAQTNWTNLNKTPGGTTNYLWVDLRSSSDSSQLTTAYNRIKSMALASQTPGSTLYGNTDLIADTIMALDWMDTWKYYATKTSYQNWWDWQIGVPLALNDTVVLMYDLLSSTQIANYMAAVDRFAPTVDKTGANRVWKATAVGIRAVIVKDSVKLAAARDGLTSVFPNVTSGDGFYNDGSFIQHNYFGYTGGYGASILMDLANLMYLLSGSTWAVTAPEQSNLYQWIYNAYQPLLYKGAMMDMVRGREISRYYAQDRNTGHLIMQGIIRVSQFAPATDAAAYKAMIKSWISSENSIGTGVKFYGDASVNMITLAKAIMANASITAAPELVKYQQFAAMDRAVFLRPGFGLGIGMFSTRTQNYESINSENAKGWYSGAGTTYLYNNDLDQYSDNYWPTVDNYRLPGTTVISQTSTTAQFGTNNWVGGTDLLGIYGTTGMAQGVASNALTAKKSWFTFDDEIVALGAGISSTDNATIESIVENRKLNSAGTNALTVNGTAQSTALGWTQSLTNVNTIHMAGNVAGSDIGYYFPTAPTIQAKREARTGNWKQINSRASTPSTPYTRNYLTMWFDHGVNPTNASYQYVILPNKTSAQVSSYASNPNISVLENSNAAQAVKENTLNVVGVNFWNDAVKTVGGITSNKKASVMTKETASDLSVSVSDPTQANTGSIQIEINKAATGIISTDTGVTVTQLSPTIKFTVNVGASKGKSFKAKFDFTGTVTPPTPPAGTTVIVDNAGSGVTKVGSWTTASTATDKYLTNYVHDSNTGQGTKSVTLTPTLTGAGNYNVYMWWPAHANRATNIPVDIGYDGGSTTVTINQQLNGGQWNLIGTFPFAAGSGGYVKVRNDGANGYVTVDAVKFDPVP</sequence>
<feature type="domain" description="Polysaccharide lyase family 8 central" evidence="6">
    <location>
        <begin position="405"/>
        <end position="661"/>
    </location>
</feature>